<proteinExistence type="predicted"/>
<accession>A0A7X1J7W8</accession>
<comment type="caution">
    <text evidence="2">The sequence shown here is derived from an EMBL/GenBank/DDBJ whole genome shotgun (WGS) entry which is preliminary data.</text>
</comment>
<sequence length="63" mass="6438">MIGIRRAGPRDGVPEHNAVPLPLSDLAARIVSATSTTAIPAIPRTDGGPARGPAAADRQRFPG</sequence>
<keyword evidence="3" id="KW-1185">Reference proteome</keyword>
<dbReference type="EMBL" id="JACMSF010000035">
    <property type="protein sequence ID" value="MBC2905359.1"/>
    <property type="molecule type" value="Genomic_DNA"/>
</dbReference>
<evidence type="ECO:0000313" key="3">
    <source>
        <dbReference type="Proteomes" id="UP000584670"/>
    </source>
</evidence>
<dbReference type="RefSeq" id="WP_186285210.1">
    <property type="nucleotide sequence ID" value="NZ_JACMSF010000035.1"/>
</dbReference>
<name>A0A7X1J7W8_9ACTN</name>
<feature type="compositionally biased region" description="Low complexity" evidence="1">
    <location>
        <begin position="43"/>
        <end position="56"/>
    </location>
</feature>
<dbReference type="AlphaFoldDB" id="A0A7X1J7W8"/>
<gene>
    <name evidence="2" type="ORF">H4N64_28025</name>
</gene>
<reference evidence="2 3" key="1">
    <citation type="submission" date="2020-08" db="EMBL/GenBank/DDBJ databases">
        <title>Streptomyces sp. PSKA01 genome sequencing and assembly.</title>
        <authorList>
            <person name="Mandal S."/>
            <person name="Maiti P.K."/>
            <person name="Das P."/>
        </authorList>
    </citation>
    <scope>NUCLEOTIDE SEQUENCE [LARGE SCALE GENOMIC DNA]</scope>
    <source>
        <strain evidence="2 3">PSKA01</strain>
    </source>
</reference>
<feature type="region of interest" description="Disordered" evidence="1">
    <location>
        <begin position="38"/>
        <end position="63"/>
    </location>
</feature>
<evidence type="ECO:0000313" key="2">
    <source>
        <dbReference type="EMBL" id="MBC2905359.1"/>
    </source>
</evidence>
<protein>
    <submittedName>
        <fullName evidence="2">Uncharacterized protein</fullName>
    </submittedName>
</protein>
<dbReference type="Proteomes" id="UP000584670">
    <property type="component" value="Unassembled WGS sequence"/>
</dbReference>
<evidence type="ECO:0000256" key="1">
    <source>
        <dbReference type="SAM" id="MobiDB-lite"/>
    </source>
</evidence>
<organism evidence="2 3">
    <name type="scientific">Streptomyces cupreus</name>
    <dbReference type="NCBI Taxonomy" id="2759956"/>
    <lineage>
        <taxon>Bacteria</taxon>
        <taxon>Bacillati</taxon>
        <taxon>Actinomycetota</taxon>
        <taxon>Actinomycetes</taxon>
        <taxon>Kitasatosporales</taxon>
        <taxon>Streptomycetaceae</taxon>
        <taxon>Streptomyces</taxon>
    </lineage>
</organism>